<reference evidence="2 3" key="1">
    <citation type="submission" date="2017-08" db="EMBL/GenBank/DDBJ databases">
        <title>USMARCv1.0.</title>
        <authorList>
            <person name="Hannum G.I."/>
            <person name="Koren S."/>
            <person name="Schroeder S.G."/>
            <person name="Chin S.C."/>
            <person name="Nonneman D.J."/>
            <person name="Becker S.A."/>
            <person name="Rosen B.D."/>
            <person name="Bickhart D.M."/>
            <person name="Putnam N.H."/>
            <person name="Green R.E."/>
            <person name="Tuggle C.K."/>
            <person name="Liu H."/>
            <person name="Rohrer G.A."/>
            <person name="Warr A."/>
            <person name="Hall R."/>
            <person name="Kim K."/>
            <person name="Hume D.A."/>
            <person name="Talbot R."/>
            <person name="Chow W."/>
            <person name="Howe K."/>
            <person name="Schwartz A.S."/>
            <person name="Watson M."/>
            <person name="Archibald A.L."/>
            <person name="Phillippy A.M."/>
            <person name="Smith T.P.L."/>
        </authorList>
    </citation>
    <scope>NUCLEOTIDE SEQUENCE [LARGE SCALE GENOMIC DNA]</scope>
</reference>
<proteinExistence type="predicted"/>
<dbReference type="Ensembl" id="ENSSSCT00070010019.1">
    <property type="protein sequence ID" value="ENSSSCP00070008225.1"/>
    <property type="gene ID" value="ENSSSCG00070005294.1"/>
</dbReference>
<dbReference type="Proteomes" id="UP000694727">
    <property type="component" value="Unplaced"/>
</dbReference>
<dbReference type="Proteomes" id="UP000694724">
    <property type="component" value="Unplaced"/>
</dbReference>
<dbReference type="Ensembl" id="ENSSSCT00025104299.1">
    <property type="protein sequence ID" value="ENSSSCP00025046334.1"/>
    <property type="gene ID" value="ENSSSCG00025075598.1"/>
</dbReference>
<reference evidence="2" key="2">
    <citation type="submission" date="2025-05" db="UniProtKB">
        <authorList>
            <consortium name="Ensembl"/>
        </authorList>
    </citation>
    <scope>IDENTIFICATION</scope>
</reference>
<name>A0A4X1SZ81_PIG</name>
<dbReference type="Ensembl" id="ENSSSCT00055016400.1">
    <property type="protein sequence ID" value="ENSSSCP00055012921.1"/>
    <property type="gene ID" value="ENSSSCG00055008404.1"/>
</dbReference>
<accession>A0A4X1SZ81</accession>
<dbReference type="AlphaFoldDB" id="A0A4X1SZ81"/>
<protein>
    <submittedName>
        <fullName evidence="2">Uncharacterized protein</fullName>
    </submittedName>
</protein>
<dbReference type="Proteomes" id="UP000314985">
    <property type="component" value="Chromosome 2"/>
</dbReference>
<feature type="region of interest" description="Disordered" evidence="1">
    <location>
        <begin position="99"/>
        <end position="122"/>
    </location>
</feature>
<evidence type="ECO:0000313" key="2">
    <source>
        <dbReference type="Ensembl" id="ENSSSCP00070008225.1"/>
    </source>
</evidence>
<organism evidence="2 3">
    <name type="scientific">Sus scrofa</name>
    <name type="common">Pig</name>
    <dbReference type="NCBI Taxonomy" id="9823"/>
    <lineage>
        <taxon>Eukaryota</taxon>
        <taxon>Metazoa</taxon>
        <taxon>Chordata</taxon>
        <taxon>Craniata</taxon>
        <taxon>Vertebrata</taxon>
        <taxon>Euteleostomi</taxon>
        <taxon>Mammalia</taxon>
        <taxon>Eutheria</taxon>
        <taxon>Laurasiatheria</taxon>
        <taxon>Artiodactyla</taxon>
        <taxon>Suina</taxon>
        <taxon>Suidae</taxon>
        <taxon>Sus</taxon>
    </lineage>
</organism>
<evidence type="ECO:0000256" key="1">
    <source>
        <dbReference type="SAM" id="MobiDB-lite"/>
    </source>
</evidence>
<sequence>QCVFHECNHYDIFPLTFTIIHKDVFGYSGPFVLPNKWIKDLHTRPDAIQLLEENVGQTLSDINNSNIFSDPPIRVLTIKRKINKWDLIKLQSFCTAKETLNNTKRPPQNGRKSLPVNQLTRDSSPKFVNTFCSSIPK</sequence>
<evidence type="ECO:0000313" key="3">
    <source>
        <dbReference type="Proteomes" id="UP000314985"/>
    </source>
</evidence>